<dbReference type="CDD" id="cd06170">
    <property type="entry name" value="LuxR_C_like"/>
    <property type="match status" value="1"/>
</dbReference>
<evidence type="ECO:0000313" key="7">
    <source>
        <dbReference type="Proteomes" id="UP000680038"/>
    </source>
</evidence>
<evidence type="ECO:0000256" key="1">
    <source>
        <dbReference type="ARBA" id="ARBA00022553"/>
    </source>
</evidence>
<dbReference type="GO" id="GO:0003677">
    <property type="term" value="F:DNA binding"/>
    <property type="evidence" value="ECO:0007669"/>
    <property type="project" value="UniProtKB-KW"/>
</dbReference>
<name>A0A916JKA8_9BACT</name>
<feature type="domain" description="HTH luxR-type" evidence="4">
    <location>
        <begin position="144"/>
        <end position="209"/>
    </location>
</feature>
<reference evidence="6" key="1">
    <citation type="submission" date="2021-04" db="EMBL/GenBank/DDBJ databases">
        <authorList>
            <person name="Rodrigo-Torres L."/>
            <person name="Arahal R. D."/>
            <person name="Lucena T."/>
        </authorList>
    </citation>
    <scope>NUCLEOTIDE SEQUENCE</scope>
    <source>
        <strain evidence="6">CECT 9275</strain>
    </source>
</reference>
<evidence type="ECO:0000259" key="4">
    <source>
        <dbReference type="PROSITE" id="PS50043"/>
    </source>
</evidence>
<evidence type="ECO:0000256" key="2">
    <source>
        <dbReference type="ARBA" id="ARBA00023125"/>
    </source>
</evidence>
<dbReference type="Pfam" id="PF00196">
    <property type="entry name" value="GerE"/>
    <property type="match status" value="1"/>
</dbReference>
<organism evidence="6 7">
    <name type="scientific">Dyadobacter helix</name>
    <dbReference type="NCBI Taxonomy" id="2822344"/>
    <lineage>
        <taxon>Bacteria</taxon>
        <taxon>Pseudomonadati</taxon>
        <taxon>Bacteroidota</taxon>
        <taxon>Cytophagia</taxon>
        <taxon>Cytophagales</taxon>
        <taxon>Spirosomataceae</taxon>
        <taxon>Dyadobacter</taxon>
    </lineage>
</organism>
<evidence type="ECO:0000259" key="5">
    <source>
        <dbReference type="PROSITE" id="PS50110"/>
    </source>
</evidence>
<feature type="domain" description="Response regulatory" evidence="5">
    <location>
        <begin position="3"/>
        <end position="119"/>
    </location>
</feature>
<gene>
    <name evidence="6" type="primary">gacA_2</name>
    <name evidence="6" type="ORF">DYBT9275_05701</name>
</gene>
<dbReference type="InterPro" id="IPR058245">
    <property type="entry name" value="NreC/VraR/RcsB-like_REC"/>
</dbReference>
<protein>
    <submittedName>
        <fullName evidence="6">Response regulator GacA</fullName>
    </submittedName>
</protein>
<evidence type="ECO:0000313" key="6">
    <source>
        <dbReference type="EMBL" id="CAG5017103.1"/>
    </source>
</evidence>
<feature type="modified residue" description="4-aspartylphosphate" evidence="3">
    <location>
        <position position="54"/>
    </location>
</feature>
<dbReference type="InterPro" id="IPR016032">
    <property type="entry name" value="Sig_transdc_resp-reg_C-effctor"/>
</dbReference>
<dbReference type="PANTHER" id="PTHR43214">
    <property type="entry name" value="TWO-COMPONENT RESPONSE REGULATOR"/>
    <property type="match status" value="1"/>
</dbReference>
<dbReference type="CDD" id="cd17535">
    <property type="entry name" value="REC_NarL-like"/>
    <property type="match status" value="1"/>
</dbReference>
<dbReference type="PANTHER" id="PTHR43214:SF43">
    <property type="entry name" value="TWO-COMPONENT RESPONSE REGULATOR"/>
    <property type="match status" value="1"/>
</dbReference>
<dbReference type="InterPro" id="IPR011006">
    <property type="entry name" value="CheY-like_superfamily"/>
</dbReference>
<dbReference type="Gene3D" id="3.40.50.2300">
    <property type="match status" value="1"/>
</dbReference>
<dbReference type="PROSITE" id="PS00622">
    <property type="entry name" value="HTH_LUXR_1"/>
    <property type="match status" value="1"/>
</dbReference>
<accession>A0A916JKA8</accession>
<dbReference type="SUPFAM" id="SSF46894">
    <property type="entry name" value="C-terminal effector domain of the bipartite response regulators"/>
    <property type="match status" value="1"/>
</dbReference>
<dbReference type="GO" id="GO:0006355">
    <property type="term" value="P:regulation of DNA-templated transcription"/>
    <property type="evidence" value="ECO:0007669"/>
    <property type="project" value="InterPro"/>
</dbReference>
<dbReference type="PROSITE" id="PS50110">
    <property type="entry name" value="RESPONSE_REGULATORY"/>
    <property type="match status" value="1"/>
</dbReference>
<dbReference type="PROSITE" id="PS50043">
    <property type="entry name" value="HTH_LUXR_2"/>
    <property type="match status" value="1"/>
</dbReference>
<dbReference type="SMART" id="SM00421">
    <property type="entry name" value="HTH_LUXR"/>
    <property type="match status" value="1"/>
</dbReference>
<comment type="caution">
    <text evidence="6">The sequence shown here is derived from an EMBL/GenBank/DDBJ whole genome shotgun (WGS) entry which is preliminary data.</text>
</comment>
<dbReference type="Proteomes" id="UP000680038">
    <property type="component" value="Unassembled WGS sequence"/>
</dbReference>
<dbReference type="AlphaFoldDB" id="A0A916JKA8"/>
<proteinExistence type="predicted"/>
<evidence type="ECO:0000256" key="3">
    <source>
        <dbReference type="PROSITE-ProRule" id="PRU00169"/>
    </source>
</evidence>
<sequence>MKEILIVEDHPIVSMGIEMLIHDNIPETIVHKAATFAQAVEIVARKKLSLAIMDINIPGGGNAGMIRGLRMKHNTLPILVYTGRDEKTHAVSYIKAGANGFISKSSEEKEMLTAIETVLAKKKYFSNEFWEVVITNFSDNTPLGSNPMESLTKREIQIMEMLLEGKWTKEIAEELELKVTTISTHKLRIFQKMNVTNVIDLFKKKQQYTQ</sequence>
<keyword evidence="1 3" id="KW-0597">Phosphoprotein</keyword>
<dbReference type="InterPro" id="IPR001789">
    <property type="entry name" value="Sig_transdc_resp-reg_receiver"/>
</dbReference>
<dbReference type="InterPro" id="IPR039420">
    <property type="entry name" value="WalR-like"/>
</dbReference>
<dbReference type="EMBL" id="CAJRAF010000004">
    <property type="protein sequence ID" value="CAG5017103.1"/>
    <property type="molecule type" value="Genomic_DNA"/>
</dbReference>
<dbReference type="RefSeq" id="WP_215242047.1">
    <property type="nucleotide sequence ID" value="NZ_CAJRAF010000004.1"/>
</dbReference>
<dbReference type="Pfam" id="PF00072">
    <property type="entry name" value="Response_reg"/>
    <property type="match status" value="1"/>
</dbReference>
<keyword evidence="7" id="KW-1185">Reference proteome</keyword>
<dbReference type="InterPro" id="IPR000792">
    <property type="entry name" value="Tscrpt_reg_LuxR_C"/>
</dbReference>
<dbReference type="GO" id="GO:0000160">
    <property type="term" value="P:phosphorelay signal transduction system"/>
    <property type="evidence" value="ECO:0007669"/>
    <property type="project" value="InterPro"/>
</dbReference>
<dbReference type="PRINTS" id="PR00038">
    <property type="entry name" value="HTHLUXR"/>
</dbReference>
<dbReference type="SMART" id="SM00448">
    <property type="entry name" value="REC"/>
    <property type="match status" value="1"/>
</dbReference>
<dbReference type="SUPFAM" id="SSF52172">
    <property type="entry name" value="CheY-like"/>
    <property type="match status" value="1"/>
</dbReference>
<keyword evidence="2" id="KW-0238">DNA-binding</keyword>